<accession>A0AA46YKB6</accession>
<feature type="domain" description="Methyltransferase type 12" evidence="1">
    <location>
        <begin position="48"/>
        <end position="145"/>
    </location>
</feature>
<keyword evidence="2" id="KW-0489">Methyltransferase</keyword>
<dbReference type="SUPFAM" id="SSF53335">
    <property type="entry name" value="S-adenosyl-L-methionine-dependent methyltransferases"/>
    <property type="match status" value="1"/>
</dbReference>
<name>A0AA46YKB6_9ACTN</name>
<evidence type="ECO:0000313" key="2">
    <source>
        <dbReference type="EMBL" id="UYM05580.1"/>
    </source>
</evidence>
<dbReference type="EMBL" id="CP094970">
    <property type="protein sequence ID" value="UYM05580.1"/>
    <property type="molecule type" value="Genomic_DNA"/>
</dbReference>
<dbReference type="RefSeq" id="WP_271634396.1">
    <property type="nucleotide sequence ID" value="NZ_CP094970.1"/>
</dbReference>
<dbReference type="InterPro" id="IPR029063">
    <property type="entry name" value="SAM-dependent_MTases_sf"/>
</dbReference>
<dbReference type="Proteomes" id="UP001164390">
    <property type="component" value="Chromosome"/>
</dbReference>
<keyword evidence="3" id="KW-1185">Reference proteome</keyword>
<keyword evidence="2" id="KW-0808">Transferase</keyword>
<sequence length="286" mass="31503">MSIDPSRADWSDELEMLERDGELSRPWVEQAARWLLVLHPQPPVRRFVDVGAGPGHAACQFADLLPDAMITALDPTRAFLDRARERATQLGLSSRFATYEGALDTDVHAVAPADLIWASHVLHHMPNPVDALRRLRGALVPDGVLAVAEGGLPMRVLPGGYGVARPSFVDRLEATVGDYFLHRWSLTDSATGGTKDWPMMLAEAGLEPIASKTFILEHQAPVHARVREHIVDRFTRVRELVSDRLTSEEAAALDRLLDSSDPAGLVRRPDLFLLAAYTVHAARRPA</sequence>
<gene>
    <name evidence="2" type="ORF">L0C25_00380</name>
</gene>
<evidence type="ECO:0000259" key="1">
    <source>
        <dbReference type="Pfam" id="PF08242"/>
    </source>
</evidence>
<dbReference type="AlphaFoldDB" id="A0AA46YKB6"/>
<dbReference type="Pfam" id="PF08242">
    <property type="entry name" value="Methyltransf_12"/>
    <property type="match status" value="1"/>
</dbReference>
<dbReference type="KEGG" id="sgrg:L0C25_00380"/>
<dbReference type="InterPro" id="IPR013217">
    <property type="entry name" value="Methyltransf_12"/>
</dbReference>
<organism evidence="2 3">
    <name type="scientific">Solicola gregarius</name>
    <dbReference type="NCBI Taxonomy" id="2908642"/>
    <lineage>
        <taxon>Bacteria</taxon>
        <taxon>Bacillati</taxon>
        <taxon>Actinomycetota</taxon>
        <taxon>Actinomycetes</taxon>
        <taxon>Propionibacteriales</taxon>
        <taxon>Nocardioidaceae</taxon>
        <taxon>Solicola</taxon>
    </lineage>
</organism>
<dbReference type="CDD" id="cd02440">
    <property type="entry name" value="AdoMet_MTases"/>
    <property type="match status" value="1"/>
</dbReference>
<dbReference type="PANTHER" id="PTHR43861:SF1">
    <property type="entry name" value="TRANS-ACONITATE 2-METHYLTRANSFERASE"/>
    <property type="match status" value="1"/>
</dbReference>
<dbReference type="GO" id="GO:0032259">
    <property type="term" value="P:methylation"/>
    <property type="evidence" value="ECO:0007669"/>
    <property type="project" value="UniProtKB-KW"/>
</dbReference>
<protein>
    <submittedName>
        <fullName evidence="2">Class I SAM-dependent methyltransferase</fullName>
    </submittedName>
</protein>
<dbReference type="GO" id="GO:0008168">
    <property type="term" value="F:methyltransferase activity"/>
    <property type="evidence" value="ECO:0007669"/>
    <property type="project" value="UniProtKB-KW"/>
</dbReference>
<reference evidence="2" key="1">
    <citation type="submission" date="2022-01" db="EMBL/GenBank/DDBJ databases">
        <title>Nocardioidaceae gen. sp. A5X3R13.</title>
        <authorList>
            <person name="Lopez Marin M.A."/>
            <person name="Uhlik O."/>
        </authorList>
    </citation>
    <scope>NUCLEOTIDE SEQUENCE</scope>
    <source>
        <strain evidence="2">A5X3R13</strain>
    </source>
</reference>
<dbReference type="PANTHER" id="PTHR43861">
    <property type="entry name" value="TRANS-ACONITATE 2-METHYLTRANSFERASE-RELATED"/>
    <property type="match status" value="1"/>
</dbReference>
<evidence type="ECO:0000313" key="3">
    <source>
        <dbReference type="Proteomes" id="UP001164390"/>
    </source>
</evidence>
<proteinExistence type="predicted"/>
<dbReference type="Gene3D" id="3.40.50.150">
    <property type="entry name" value="Vaccinia Virus protein VP39"/>
    <property type="match status" value="1"/>
</dbReference>